<feature type="compositionally biased region" description="Basic residues" evidence="3">
    <location>
        <begin position="425"/>
        <end position="435"/>
    </location>
</feature>
<evidence type="ECO:0000313" key="5">
    <source>
        <dbReference type="EMBL" id="GMA86926.1"/>
    </source>
</evidence>
<evidence type="ECO:0000256" key="2">
    <source>
        <dbReference type="ARBA" id="ARBA00022553"/>
    </source>
</evidence>
<feature type="compositionally biased region" description="Basic residues" evidence="3">
    <location>
        <begin position="334"/>
        <end position="346"/>
    </location>
</feature>
<dbReference type="InterPro" id="IPR020807">
    <property type="entry name" value="PKS_DH"/>
</dbReference>
<dbReference type="Pfam" id="PF08659">
    <property type="entry name" value="KR"/>
    <property type="match status" value="1"/>
</dbReference>
<comment type="caution">
    <text evidence="5">The sequence shown here is derived from an EMBL/GenBank/DDBJ whole genome shotgun (WGS) entry which is preliminary data.</text>
</comment>
<feature type="compositionally biased region" description="Low complexity" evidence="3">
    <location>
        <begin position="463"/>
        <end position="484"/>
    </location>
</feature>
<dbReference type="InterPro" id="IPR042104">
    <property type="entry name" value="PKS_dehydratase_sf"/>
</dbReference>
<evidence type="ECO:0000313" key="6">
    <source>
        <dbReference type="Proteomes" id="UP001157017"/>
    </source>
</evidence>
<dbReference type="Gene3D" id="3.10.129.110">
    <property type="entry name" value="Polyketide synthase dehydratase"/>
    <property type="match status" value="1"/>
</dbReference>
<dbReference type="EMBL" id="BSUZ01000001">
    <property type="protein sequence ID" value="GMA86926.1"/>
    <property type="molecule type" value="Genomic_DNA"/>
</dbReference>
<dbReference type="Pfam" id="PF21089">
    <property type="entry name" value="PKS_DH_N"/>
    <property type="match status" value="1"/>
</dbReference>
<dbReference type="Gene3D" id="3.40.50.720">
    <property type="entry name" value="NAD(P)-binding Rossmann-like Domain"/>
    <property type="match status" value="1"/>
</dbReference>
<reference evidence="6" key="1">
    <citation type="journal article" date="2019" name="Int. J. Syst. Evol. Microbiol.">
        <title>The Global Catalogue of Microorganisms (GCM) 10K type strain sequencing project: providing services to taxonomists for standard genome sequencing and annotation.</title>
        <authorList>
            <consortium name="The Broad Institute Genomics Platform"/>
            <consortium name="The Broad Institute Genome Sequencing Center for Infectious Disease"/>
            <person name="Wu L."/>
            <person name="Ma J."/>
        </authorList>
    </citation>
    <scope>NUCLEOTIDE SEQUENCE [LARGE SCALE GENOMIC DNA]</scope>
    <source>
        <strain evidence="6">NBRC 108730</strain>
    </source>
</reference>
<protein>
    <recommendedName>
        <fullName evidence="4">Polyketide/metazoan fatty acid synthase-like dehydratase domain-containing protein</fullName>
    </recommendedName>
</protein>
<sequence length="484" mass="52291">MRYRTCDLTDAAAVQAVADEVRATSAQIDLVLHGAGLHDGGDISRLTLDGLRRIRDVKRGYHHLRAAFSDPEPVLFAAFGSVAGLVGLNGECDYAPGNDVLHGAATYGTAALGRRELTFAWPIWSDIGMGGSEPGAGQQRRERDHDLARPGRGVAHFVREPARRAAARTGGQYLHPREIGTFSQRFPGFVAPAEPGRRWLLGVPRQQSATTCTWTLDVSTQALPWLTHHRVAGRPTVPGAALAALAAEAAQRLLPEAAVVALHDLRLTAFVAPGRHPHTVHALLEEPVEGAAGGPRVRVRVSSDVVDPRGRLLRADRPLFECVVEARRVDTRRPGRRRAPGGRARRRPDAGRRQPGAAGRAVPRHPRDRRRPRRRDGGVGTATRRGGRRRAAARRAARRDDPHQAARAVRCGRRGRRARGDRAGRRARQRGRRDRGRPAPRAGGAAARPADRARRGRGRRRAPVAADARAAPARATAAASAASG</sequence>
<evidence type="ECO:0000259" key="4">
    <source>
        <dbReference type="SMART" id="SM00826"/>
    </source>
</evidence>
<feature type="compositionally biased region" description="Low complexity" evidence="3">
    <location>
        <begin position="439"/>
        <end position="448"/>
    </location>
</feature>
<keyword evidence="1" id="KW-0596">Phosphopantetheine</keyword>
<feature type="compositionally biased region" description="Basic residues" evidence="3">
    <location>
        <begin position="362"/>
        <end position="374"/>
    </location>
</feature>
<dbReference type="InterPro" id="IPR050091">
    <property type="entry name" value="PKS_NRPS_Biosynth_Enz"/>
</dbReference>
<proteinExistence type="predicted"/>
<keyword evidence="6" id="KW-1185">Reference proteome</keyword>
<dbReference type="Proteomes" id="UP001157017">
    <property type="component" value="Unassembled WGS sequence"/>
</dbReference>
<organism evidence="5 6">
    <name type="scientific">Angustibacter aerolatus</name>
    <dbReference type="NCBI Taxonomy" id="1162965"/>
    <lineage>
        <taxon>Bacteria</taxon>
        <taxon>Bacillati</taxon>
        <taxon>Actinomycetota</taxon>
        <taxon>Actinomycetes</taxon>
        <taxon>Kineosporiales</taxon>
        <taxon>Kineosporiaceae</taxon>
    </lineage>
</organism>
<dbReference type="SMART" id="SM00826">
    <property type="entry name" value="PKS_DH"/>
    <property type="match status" value="1"/>
</dbReference>
<evidence type="ECO:0000256" key="3">
    <source>
        <dbReference type="SAM" id="MobiDB-lite"/>
    </source>
</evidence>
<name>A0ABQ6JH96_9ACTN</name>
<evidence type="ECO:0000256" key="1">
    <source>
        <dbReference type="ARBA" id="ARBA00022450"/>
    </source>
</evidence>
<dbReference type="InterPro" id="IPR036291">
    <property type="entry name" value="NAD(P)-bd_dom_sf"/>
</dbReference>
<accession>A0ABQ6JH96</accession>
<gene>
    <name evidence="5" type="ORF">GCM10025868_21760</name>
</gene>
<feature type="compositionally biased region" description="Basic residues" evidence="3">
    <location>
        <begin position="385"/>
        <end position="397"/>
    </location>
</feature>
<feature type="region of interest" description="Disordered" evidence="3">
    <location>
        <begin position="331"/>
        <end position="484"/>
    </location>
</feature>
<feature type="domain" description="Polyketide/metazoan fatty acid synthase-like dehydratase" evidence="4">
    <location>
        <begin position="198"/>
        <end position="362"/>
    </location>
</feature>
<dbReference type="InterPro" id="IPR049552">
    <property type="entry name" value="PKS_DH_N"/>
</dbReference>
<dbReference type="InterPro" id="IPR013968">
    <property type="entry name" value="PKS_KR"/>
</dbReference>
<keyword evidence="2" id="KW-0597">Phosphoprotein</keyword>
<dbReference type="SUPFAM" id="SSF51735">
    <property type="entry name" value="NAD(P)-binding Rossmann-fold domains"/>
    <property type="match status" value="1"/>
</dbReference>
<dbReference type="PANTHER" id="PTHR43775:SF37">
    <property type="entry name" value="SI:DKEY-61P9.11"/>
    <property type="match status" value="1"/>
</dbReference>
<dbReference type="PANTHER" id="PTHR43775">
    <property type="entry name" value="FATTY ACID SYNTHASE"/>
    <property type="match status" value="1"/>
</dbReference>